<sequence length="143" mass="16695">MTKDDALNFLSRHQPMPSDKNLTQDIIDKYDDVRKFFIKNPDRKAIELFLRSFGEGDGWGVYQLVEDFFYQCCNIDVKKEIKKVLEDITIPDSIRYWVTQIAAAFSDEILRNGLQISLQSKNIDIRNAAKVAINQLDEYKKQN</sequence>
<comment type="caution">
    <text evidence="1">The sequence shown here is derived from an EMBL/GenBank/DDBJ whole genome shotgun (WGS) entry which is preliminary data.</text>
</comment>
<accession>A0A2N9WSB9</accession>
<dbReference type="EMBL" id="MDVB01000097">
    <property type="protein sequence ID" value="PIT13630.1"/>
    <property type="molecule type" value="Genomic_DNA"/>
</dbReference>
<protein>
    <recommendedName>
        <fullName evidence="3">HEAT repeat domain-containing protein</fullName>
    </recommendedName>
</protein>
<dbReference type="AlphaFoldDB" id="A0A2N9WSB9"/>
<evidence type="ECO:0000313" key="1">
    <source>
        <dbReference type="EMBL" id="PIT13630.1"/>
    </source>
</evidence>
<proteinExistence type="predicted"/>
<dbReference type="RefSeq" id="WP_218966676.1">
    <property type="nucleotide sequence ID" value="NZ_MDVB01000097.1"/>
</dbReference>
<evidence type="ECO:0000313" key="2">
    <source>
        <dbReference type="Proteomes" id="UP000231293"/>
    </source>
</evidence>
<reference evidence="1 2" key="1">
    <citation type="journal article" date="2017" name="MBio">
        <title>Type VI secretion-mediated competition in the bee gut microbiome.</title>
        <authorList>
            <person name="Steele M.I."/>
            <person name="Kwong W.K."/>
            <person name="Powell J.E."/>
            <person name="Whiteley M."/>
            <person name="Moran N.A."/>
        </authorList>
    </citation>
    <scope>NUCLEOTIDE SEQUENCE [LARGE SCALE GENOMIC DNA]</scope>
    <source>
        <strain evidence="1 2">App2-2</strain>
    </source>
</reference>
<dbReference type="Proteomes" id="UP000231293">
    <property type="component" value="Unassembled WGS sequence"/>
</dbReference>
<name>A0A2N9WSB9_9NEIS</name>
<evidence type="ECO:0008006" key="3">
    <source>
        <dbReference type="Google" id="ProtNLM"/>
    </source>
</evidence>
<gene>
    <name evidence="1" type="ORF">BGI32_08990</name>
</gene>
<organism evidence="1 2">
    <name type="scientific">Snodgrassella alvi</name>
    <dbReference type="NCBI Taxonomy" id="1196083"/>
    <lineage>
        <taxon>Bacteria</taxon>
        <taxon>Pseudomonadati</taxon>
        <taxon>Pseudomonadota</taxon>
        <taxon>Betaproteobacteria</taxon>
        <taxon>Neisseriales</taxon>
        <taxon>Neisseriaceae</taxon>
        <taxon>Snodgrassella</taxon>
    </lineage>
</organism>